<gene>
    <name evidence="2" type="ORF">EUGRSUZ_C02362</name>
</gene>
<feature type="region of interest" description="Disordered" evidence="1">
    <location>
        <begin position="67"/>
        <end position="171"/>
    </location>
</feature>
<evidence type="ECO:0008006" key="3">
    <source>
        <dbReference type="Google" id="ProtNLM"/>
    </source>
</evidence>
<dbReference type="InParanoid" id="A0A059CRB1"/>
<organism evidence="2">
    <name type="scientific">Eucalyptus grandis</name>
    <name type="common">Flooded gum</name>
    <dbReference type="NCBI Taxonomy" id="71139"/>
    <lineage>
        <taxon>Eukaryota</taxon>
        <taxon>Viridiplantae</taxon>
        <taxon>Streptophyta</taxon>
        <taxon>Embryophyta</taxon>
        <taxon>Tracheophyta</taxon>
        <taxon>Spermatophyta</taxon>
        <taxon>Magnoliopsida</taxon>
        <taxon>eudicotyledons</taxon>
        <taxon>Gunneridae</taxon>
        <taxon>Pentapetalae</taxon>
        <taxon>rosids</taxon>
        <taxon>malvids</taxon>
        <taxon>Myrtales</taxon>
        <taxon>Myrtaceae</taxon>
        <taxon>Myrtoideae</taxon>
        <taxon>Eucalypteae</taxon>
        <taxon>Eucalyptus</taxon>
    </lineage>
</organism>
<reference evidence="2" key="1">
    <citation type="submission" date="2013-07" db="EMBL/GenBank/DDBJ databases">
        <title>The genome of Eucalyptus grandis.</title>
        <authorList>
            <person name="Schmutz J."/>
            <person name="Hayes R."/>
            <person name="Myburg A."/>
            <person name="Tuskan G."/>
            <person name="Grattapaglia D."/>
            <person name="Rokhsar D.S."/>
        </authorList>
    </citation>
    <scope>NUCLEOTIDE SEQUENCE</scope>
    <source>
        <tissue evidence="2">Leaf extractions</tissue>
    </source>
</reference>
<dbReference type="Pfam" id="PF08576">
    <property type="entry name" value="DUF1764"/>
    <property type="match status" value="1"/>
</dbReference>
<dbReference type="OMA" id="EFQLMAK"/>
<protein>
    <recommendedName>
        <fullName evidence="3">DUF1764 domain-containing protein</fullName>
    </recommendedName>
</protein>
<evidence type="ECO:0000256" key="1">
    <source>
        <dbReference type="SAM" id="MobiDB-lite"/>
    </source>
</evidence>
<evidence type="ECO:0000313" key="2">
    <source>
        <dbReference type="EMBL" id="KCW80993.1"/>
    </source>
</evidence>
<proteinExistence type="predicted"/>
<accession>A0A059CRB1</accession>
<dbReference type="Gramene" id="KCW80993">
    <property type="protein sequence ID" value="KCW80993"/>
    <property type="gene ID" value="EUGRSUZ_C02362"/>
</dbReference>
<feature type="compositionally biased region" description="Basic residues" evidence="1">
    <location>
        <begin position="136"/>
        <end position="146"/>
    </location>
</feature>
<feature type="non-terminal residue" evidence="2">
    <location>
        <position position="1"/>
    </location>
</feature>
<dbReference type="PANTHER" id="PTHR34066">
    <property type="entry name" value="GROWTH FACTOR 2"/>
    <property type="match status" value="1"/>
</dbReference>
<sequence length="198" mass="21599">HSLFRAASQPPTHRRRGLARRLPSTAHGAALDFRLYRSLSLSLHPGADPLLPSASLPRPHRRFARARGSDIVVRMPKKSSVKAPDQGPEMPVVKEEKASPATKKSNDEIDDIFASKKRKKSEKGDAEKPAENGSGKTKKMKKKKKDKGLTESASGNPPSRPRKKTADGLTIYTEDELGINKGDAGDTPLCPFDCSCCF</sequence>
<dbReference type="PANTHER" id="PTHR34066:SF1">
    <property type="entry name" value="DUF1764 FAMILY PROTEIN"/>
    <property type="match status" value="1"/>
</dbReference>
<feature type="region of interest" description="Disordered" evidence="1">
    <location>
        <begin position="1"/>
        <end position="23"/>
    </location>
</feature>
<dbReference type="eggNOG" id="ENOG502S9GU">
    <property type="taxonomic scope" value="Eukaryota"/>
</dbReference>
<dbReference type="AlphaFoldDB" id="A0A059CRB1"/>
<name>A0A059CRB1_EUCGR</name>
<dbReference type="EMBL" id="KK198755">
    <property type="protein sequence ID" value="KCW80993.1"/>
    <property type="molecule type" value="Genomic_DNA"/>
</dbReference>
<dbReference type="InterPro" id="IPR013885">
    <property type="entry name" value="DUF1764_euk"/>
</dbReference>